<feature type="compositionally biased region" description="Polar residues" evidence="5">
    <location>
        <begin position="1"/>
        <end position="10"/>
    </location>
</feature>
<dbReference type="InterPro" id="IPR001841">
    <property type="entry name" value="Znf_RING"/>
</dbReference>
<dbReference type="GO" id="GO:0005634">
    <property type="term" value="C:nucleus"/>
    <property type="evidence" value="ECO:0007669"/>
    <property type="project" value="TreeGrafter"/>
</dbReference>
<evidence type="ECO:0000313" key="9">
    <source>
        <dbReference type="Proteomes" id="UP000694540"/>
    </source>
</evidence>
<dbReference type="SMART" id="SM00184">
    <property type="entry name" value="RING"/>
    <property type="match status" value="1"/>
</dbReference>
<evidence type="ECO:0000256" key="1">
    <source>
        <dbReference type="ARBA" id="ARBA00022723"/>
    </source>
</evidence>
<proteinExistence type="predicted"/>
<organism evidence="8 9">
    <name type="scientific">Catagonus wagneri</name>
    <name type="common">Chacoan peccary</name>
    <dbReference type="NCBI Taxonomy" id="51154"/>
    <lineage>
        <taxon>Eukaryota</taxon>
        <taxon>Metazoa</taxon>
        <taxon>Chordata</taxon>
        <taxon>Craniata</taxon>
        <taxon>Vertebrata</taxon>
        <taxon>Euteleostomi</taxon>
        <taxon>Mammalia</taxon>
        <taxon>Eutheria</taxon>
        <taxon>Laurasiatheria</taxon>
        <taxon>Artiodactyla</taxon>
        <taxon>Suina</taxon>
        <taxon>Tayassuidae</taxon>
        <taxon>Catagonus</taxon>
    </lineage>
</organism>
<dbReference type="PANTHER" id="PTHR15898">
    <property type="entry name" value="BIFUNCTIONAL APOPTOSIS REGULATOR"/>
    <property type="match status" value="1"/>
</dbReference>
<gene>
    <name evidence="8" type="primary">BFAR</name>
</gene>
<evidence type="ECO:0000256" key="4">
    <source>
        <dbReference type="PROSITE-ProRule" id="PRU00175"/>
    </source>
</evidence>
<dbReference type="Ensembl" id="ENSCWAT00000017981.1">
    <property type="protein sequence ID" value="ENSCWAP00000016575.1"/>
    <property type="gene ID" value="ENSCWAG00000012737.1"/>
</dbReference>
<dbReference type="InterPro" id="IPR013083">
    <property type="entry name" value="Znf_RING/FYVE/PHD"/>
</dbReference>
<accession>A0A8C3WP41</accession>
<dbReference type="Proteomes" id="UP000694540">
    <property type="component" value="Unplaced"/>
</dbReference>
<dbReference type="PROSITE" id="PS50089">
    <property type="entry name" value="ZF_RING_2"/>
    <property type="match status" value="1"/>
</dbReference>
<keyword evidence="2 4" id="KW-0863">Zinc-finger</keyword>
<keyword evidence="3" id="KW-0862">Zinc</keyword>
<dbReference type="GO" id="GO:0061630">
    <property type="term" value="F:ubiquitin protein ligase activity"/>
    <property type="evidence" value="ECO:0007669"/>
    <property type="project" value="TreeGrafter"/>
</dbReference>
<keyword evidence="6" id="KW-0812">Transmembrane</keyword>
<sequence length="326" mass="38532">MEPSPQNDQNTESHREDDPVTSPSPQISVTEFSCHCCYDILVNPTTLNCGHSFCRHCLALWWASSKKTECPECRERWEGFPKVNILLRLLLTLTEEEFSRAPYTIENSSHRRAILTELERVKALGVKPPQNLWEYKAVNPGRSLFLLYALESSPRLGLLYLYLFDYTDAFLPFIHTICPLPEGGSREDDVVAKLLDLREPTWKQWREFLVKYSFLPYQLIAEFAWDWLEVHYWTSRFLIVNAMLLSVLELFSFWKIWSRSELKTVPQRMWSHFWKVSTQGLFAAMFWPLIPQFICNCLFYWALYFNPIINIDLVVKEIRRLETQVL</sequence>
<dbReference type="SUPFAM" id="SSF57850">
    <property type="entry name" value="RING/U-box"/>
    <property type="match status" value="1"/>
</dbReference>
<evidence type="ECO:0000259" key="7">
    <source>
        <dbReference type="PROSITE" id="PS50089"/>
    </source>
</evidence>
<evidence type="ECO:0000256" key="3">
    <source>
        <dbReference type="ARBA" id="ARBA00022833"/>
    </source>
</evidence>
<feature type="region of interest" description="Disordered" evidence="5">
    <location>
        <begin position="1"/>
        <end position="24"/>
    </location>
</feature>
<evidence type="ECO:0000313" key="8">
    <source>
        <dbReference type="Ensembl" id="ENSCWAP00000016575.1"/>
    </source>
</evidence>
<dbReference type="GO" id="GO:0043161">
    <property type="term" value="P:proteasome-mediated ubiquitin-dependent protein catabolic process"/>
    <property type="evidence" value="ECO:0007669"/>
    <property type="project" value="TreeGrafter"/>
</dbReference>
<keyword evidence="1" id="KW-0479">Metal-binding</keyword>
<keyword evidence="6" id="KW-1133">Transmembrane helix</keyword>
<evidence type="ECO:0000256" key="5">
    <source>
        <dbReference type="SAM" id="MobiDB-lite"/>
    </source>
</evidence>
<dbReference type="InterPro" id="IPR017907">
    <property type="entry name" value="Znf_RING_CS"/>
</dbReference>
<evidence type="ECO:0000256" key="6">
    <source>
        <dbReference type="SAM" id="Phobius"/>
    </source>
</evidence>
<name>A0A8C3WP41_9CETA</name>
<dbReference type="PROSITE" id="PS00518">
    <property type="entry name" value="ZF_RING_1"/>
    <property type="match status" value="1"/>
</dbReference>
<feature type="domain" description="RING-type" evidence="7">
    <location>
        <begin position="34"/>
        <end position="74"/>
    </location>
</feature>
<dbReference type="Pfam" id="PF15227">
    <property type="entry name" value="zf-C3HC4_4"/>
    <property type="match status" value="1"/>
</dbReference>
<keyword evidence="6" id="KW-0472">Membrane</keyword>
<dbReference type="CDD" id="cd16497">
    <property type="entry name" value="RING-HC_BAR"/>
    <property type="match status" value="1"/>
</dbReference>
<reference evidence="8" key="2">
    <citation type="submission" date="2025-09" db="UniProtKB">
        <authorList>
            <consortium name="Ensembl"/>
        </authorList>
    </citation>
    <scope>IDENTIFICATION</scope>
</reference>
<dbReference type="GeneTree" id="ENSGT00390000005386"/>
<dbReference type="PANTHER" id="PTHR15898:SF13">
    <property type="entry name" value="BIFUNCTIONAL APOPTOSIS REGULATOR"/>
    <property type="match status" value="1"/>
</dbReference>
<protein>
    <submittedName>
        <fullName evidence="8">Bifunctional apoptosis regulator</fullName>
    </submittedName>
</protein>
<feature type="transmembrane region" description="Helical" evidence="6">
    <location>
        <begin position="278"/>
        <end position="303"/>
    </location>
</feature>
<keyword evidence="9" id="KW-1185">Reference proteome</keyword>
<dbReference type="GO" id="GO:0008270">
    <property type="term" value="F:zinc ion binding"/>
    <property type="evidence" value="ECO:0007669"/>
    <property type="project" value="UniProtKB-KW"/>
</dbReference>
<evidence type="ECO:0000256" key="2">
    <source>
        <dbReference type="ARBA" id="ARBA00022771"/>
    </source>
</evidence>
<dbReference type="Gene3D" id="3.30.40.10">
    <property type="entry name" value="Zinc/RING finger domain, C3HC4 (zinc finger)"/>
    <property type="match status" value="1"/>
</dbReference>
<reference evidence="8" key="1">
    <citation type="submission" date="2025-08" db="UniProtKB">
        <authorList>
            <consortium name="Ensembl"/>
        </authorList>
    </citation>
    <scope>IDENTIFICATION</scope>
</reference>
<dbReference type="AlphaFoldDB" id="A0A8C3WP41"/>